<dbReference type="InterPro" id="IPR019167">
    <property type="entry name" value="PAT1_dom"/>
</dbReference>
<evidence type="ECO:0000256" key="6">
    <source>
        <dbReference type="ARBA" id="ARBA00023242"/>
    </source>
</evidence>
<dbReference type="PANTHER" id="PTHR21551:SF0">
    <property type="entry name" value="PROTEIN ASSOCIATED WITH TOPO II RELATED-1, ISOFORM A"/>
    <property type="match status" value="1"/>
</dbReference>
<organism evidence="9 10">
    <name type="scientific">Elysia chlorotica</name>
    <name type="common">Eastern emerald elysia</name>
    <name type="synonym">Sea slug</name>
    <dbReference type="NCBI Taxonomy" id="188477"/>
    <lineage>
        <taxon>Eukaryota</taxon>
        <taxon>Metazoa</taxon>
        <taxon>Spiralia</taxon>
        <taxon>Lophotrochozoa</taxon>
        <taxon>Mollusca</taxon>
        <taxon>Gastropoda</taxon>
        <taxon>Heterobranchia</taxon>
        <taxon>Euthyneura</taxon>
        <taxon>Panpulmonata</taxon>
        <taxon>Sacoglossa</taxon>
        <taxon>Placobranchoidea</taxon>
        <taxon>Plakobranchidae</taxon>
        <taxon>Elysia</taxon>
    </lineage>
</organism>
<evidence type="ECO:0000313" key="9">
    <source>
        <dbReference type="EMBL" id="RUS76739.1"/>
    </source>
</evidence>
<keyword evidence="6" id="KW-0539">Nucleus</keyword>
<comment type="subcellular location">
    <subcellularLocation>
        <location evidence="2">Cytoplasm</location>
        <location evidence="2">P-body</location>
    </subcellularLocation>
    <subcellularLocation>
        <location evidence="1">Nucleus</location>
    </subcellularLocation>
</comment>
<dbReference type="Proteomes" id="UP000271974">
    <property type="component" value="Unassembled WGS sequence"/>
</dbReference>
<feature type="compositionally biased region" description="Polar residues" evidence="7">
    <location>
        <begin position="856"/>
        <end position="871"/>
    </location>
</feature>
<evidence type="ECO:0000256" key="3">
    <source>
        <dbReference type="ARBA" id="ARBA00009138"/>
    </source>
</evidence>
<dbReference type="GO" id="GO:0000290">
    <property type="term" value="P:deadenylation-dependent decapping of nuclear-transcribed mRNA"/>
    <property type="evidence" value="ECO:0007669"/>
    <property type="project" value="InterPro"/>
</dbReference>
<feature type="region of interest" description="Disordered" evidence="7">
    <location>
        <begin position="844"/>
        <end position="871"/>
    </location>
</feature>
<dbReference type="GO" id="GO:0003723">
    <property type="term" value="F:RNA binding"/>
    <property type="evidence" value="ECO:0007669"/>
    <property type="project" value="UniProtKB-KW"/>
</dbReference>
<comment type="similarity">
    <text evidence="3">Belongs to the PAT1 family.</text>
</comment>
<feature type="compositionally biased region" description="Polar residues" evidence="7">
    <location>
        <begin position="455"/>
        <end position="467"/>
    </location>
</feature>
<reference evidence="9 10" key="1">
    <citation type="submission" date="2019-01" db="EMBL/GenBank/DDBJ databases">
        <title>A draft genome assembly of the solar-powered sea slug Elysia chlorotica.</title>
        <authorList>
            <person name="Cai H."/>
            <person name="Li Q."/>
            <person name="Fang X."/>
            <person name="Li J."/>
            <person name="Curtis N.E."/>
            <person name="Altenburger A."/>
            <person name="Shibata T."/>
            <person name="Feng M."/>
            <person name="Maeda T."/>
            <person name="Schwartz J.A."/>
            <person name="Shigenobu S."/>
            <person name="Lundholm N."/>
            <person name="Nishiyama T."/>
            <person name="Yang H."/>
            <person name="Hasebe M."/>
            <person name="Li S."/>
            <person name="Pierce S.K."/>
            <person name="Wang J."/>
        </authorList>
    </citation>
    <scope>NUCLEOTIDE SEQUENCE [LARGE SCALE GENOMIC DNA]</scope>
    <source>
        <strain evidence="9">EC2010</strain>
        <tissue evidence="9">Whole organism of an adult</tissue>
    </source>
</reference>
<accession>A0A3S0ZK85</accession>
<dbReference type="OrthoDB" id="74835at2759"/>
<keyword evidence="10" id="KW-1185">Reference proteome</keyword>
<evidence type="ECO:0000256" key="2">
    <source>
        <dbReference type="ARBA" id="ARBA00004201"/>
    </source>
</evidence>
<dbReference type="STRING" id="188477.A0A3S0ZK85"/>
<dbReference type="GO" id="GO:0000932">
    <property type="term" value="C:P-body"/>
    <property type="evidence" value="ECO:0007669"/>
    <property type="project" value="UniProtKB-SubCell"/>
</dbReference>
<sequence length="871" mass="97359">MALSRDVNPMFPALGAGKLDGMENMLMQAPEDEGAFDILNDETFGDLGDADYDWENEHERLAEELEGASFFGSQTPEPGYDKNRTRDSGFLTMDRGHGSVAQDEELEQSLSRLVVEDGDNKNFDVNGQPIPGALRRSHFDELFGPNSPPSYLDLESLNSRKNIWGSPSVDSSFQKPVNNTLQALFASAKQAVYRDIPGVLQDARSTPVQHSQAMPLPPEVPTLAEIENSMLARESNKPQVLTAEELERQLRGDPPLSTDHRQSSFSSPVAIPPVGTSIAFRKQPSQAPSGLSPRVLNGESSPINIIAPQARVLQPFHHQGSPVQSAASPTPSPSPSAFPPGMVPPPGLIAAQSPRMMPPYNPAMFMANRMMGNAMSRPPPPPNRMPPPNMVSPFGSPYGSPSAAALASRSQHQLQYPYQYQHNRQAPPHHREGGPHMDHRNGGGHGGPHFEGRFDQSNNQRSPGQHSHFQRHHHQDMYTADSNEAEDEYAGLMTKKEKDWIIKIQLFQLQTDNPYLDDYYFTYHTIKKKAADRNRQEGKADNKDNEPELLIPNMIKIEPRTYTPAQFEGSLGRLTAASVHNPRQIIDVCRTVSPTGEESGKKNVSKELRRYRQLLMDIEKGFTIILDIDDIEKKVLALPDENRLPLFEERLEKIKTVYDYFMQDDSLKNFVVTLHVRKGRKLLARLMPMLGKVQWLSIVTVLLSHLPVLIKKDQDEEGLQVLMAPLSRYLTRCDLECLVHFATILQKHPKQNEEGLGLLLHNSFGISLLCCLIKAGEDYFKSTSPVDIDNQLKTQWTQFIEEFVESLESVPTESLAWPDRHQPQVGEHVDRFISNKVLGGVEDKLAHFSKPKPTEDAQQPASGQKSASDLL</sequence>
<evidence type="ECO:0000313" key="10">
    <source>
        <dbReference type="Proteomes" id="UP000271974"/>
    </source>
</evidence>
<name>A0A3S0ZK85_ELYCH</name>
<proteinExistence type="inferred from homology"/>
<dbReference type="Pfam" id="PF09770">
    <property type="entry name" value="PAT1"/>
    <property type="match status" value="1"/>
</dbReference>
<keyword evidence="5" id="KW-0694">RNA-binding</keyword>
<feature type="region of interest" description="Disordered" evidence="7">
    <location>
        <begin position="424"/>
        <end position="473"/>
    </location>
</feature>
<protein>
    <recommendedName>
        <fullName evidence="8">mRNA decay factor PAT1 domain-containing protein</fullName>
    </recommendedName>
</protein>
<dbReference type="AlphaFoldDB" id="A0A3S0ZK85"/>
<gene>
    <name evidence="9" type="ORF">EGW08_015495</name>
</gene>
<evidence type="ECO:0000256" key="1">
    <source>
        <dbReference type="ARBA" id="ARBA00004123"/>
    </source>
</evidence>
<feature type="region of interest" description="Disordered" evidence="7">
    <location>
        <begin position="318"/>
        <end position="343"/>
    </location>
</feature>
<dbReference type="InterPro" id="IPR039900">
    <property type="entry name" value="Pat1-like"/>
</dbReference>
<feature type="region of interest" description="Disordered" evidence="7">
    <location>
        <begin position="251"/>
        <end position="270"/>
    </location>
</feature>
<keyword evidence="4" id="KW-0963">Cytoplasm</keyword>
<evidence type="ECO:0000256" key="4">
    <source>
        <dbReference type="ARBA" id="ARBA00022490"/>
    </source>
</evidence>
<evidence type="ECO:0000256" key="7">
    <source>
        <dbReference type="SAM" id="MobiDB-lite"/>
    </source>
</evidence>
<evidence type="ECO:0000256" key="5">
    <source>
        <dbReference type="ARBA" id="ARBA00022884"/>
    </source>
</evidence>
<dbReference type="GO" id="GO:0033962">
    <property type="term" value="P:P-body assembly"/>
    <property type="evidence" value="ECO:0007669"/>
    <property type="project" value="TreeGrafter"/>
</dbReference>
<feature type="domain" description="mRNA decay factor PAT1" evidence="8">
    <location>
        <begin position="567"/>
        <end position="709"/>
    </location>
</feature>
<dbReference type="PANTHER" id="PTHR21551">
    <property type="entry name" value="TOPOISOMERASE II-ASSOCIATED PROTEIN PAT1"/>
    <property type="match status" value="1"/>
</dbReference>
<dbReference type="GO" id="GO:0005634">
    <property type="term" value="C:nucleus"/>
    <property type="evidence" value="ECO:0007669"/>
    <property type="project" value="UniProtKB-SubCell"/>
</dbReference>
<feature type="region of interest" description="Disordered" evidence="7">
    <location>
        <begin position="64"/>
        <end position="83"/>
    </location>
</feature>
<feature type="compositionally biased region" description="Basic and acidic residues" evidence="7">
    <location>
        <begin position="429"/>
        <end position="441"/>
    </location>
</feature>
<dbReference type="EMBL" id="RQTK01000639">
    <property type="protein sequence ID" value="RUS76739.1"/>
    <property type="molecule type" value="Genomic_DNA"/>
</dbReference>
<feature type="compositionally biased region" description="Pro residues" evidence="7">
    <location>
        <begin position="330"/>
        <end position="343"/>
    </location>
</feature>
<evidence type="ECO:0000259" key="8">
    <source>
        <dbReference type="Pfam" id="PF09770"/>
    </source>
</evidence>
<comment type="caution">
    <text evidence="9">The sequence shown here is derived from an EMBL/GenBank/DDBJ whole genome shotgun (WGS) entry which is preliminary data.</text>
</comment>